<feature type="compositionally biased region" description="Acidic residues" evidence="1">
    <location>
        <begin position="217"/>
        <end position="229"/>
    </location>
</feature>
<keyword evidence="2" id="KW-0732">Signal</keyword>
<name>A0A1Z5KN80_FISSO</name>
<organism evidence="3 4">
    <name type="scientific">Fistulifera solaris</name>
    <name type="common">Oleaginous diatom</name>
    <dbReference type="NCBI Taxonomy" id="1519565"/>
    <lineage>
        <taxon>Eukaryota</taxon>
        <taxon>Sar</taxon>
        <taxon>Stramenopiles</taxon>
        <taxon>Ochrophyta</taxon>
        <taxon>Bacillariophyta</taxon>
        <taxon>Bacillariophyceae</taxon>
        <taxon>Bacillariophycidae</taxon>
        <taxon>Naviculales</taxon>
        <taxon>Naviculaceae</taxon>
        <taxon>Fistulifera</taxon>
    </lineage>
</organism>
<dbReference type="InParanoid" id="A0A1Z5KN80"/>
<feature type="signal peptide" evidence="2">
    <location>
        <begin position="1"/>
        <end position="20"/>
    </location>
</feature>
<evidence type="ECO:0000256" key="1">
    <source>
        <dbReference type="SAM" id="MobiDB-lite"/>
    </source>
</evidence>
<feature type="region of interest" description="Disordered" evidence="1">
    <location>
        <begin position="263"/>
        <end position="345"/>
    </location>
</feature>
<dbReference type="Proteomes" id="UP000198406">
    <property type="component" value="Unassembled WGS sequence"/>
</dbReference>
<gene>
    <name evidence="3" type="ORF">FisN_17Lh240</name>
</gene>
<evidence type="ECO:0000313" key="4">
    <source>
        <dbReference type="Proteomes" id="UP000198406"/>
    </source>
</evidence>
<accession>A0A1Z5KN80</accession>
<dbReference type="OrthoDB" id="48611at2759"/>
<sequence>MQRVFPLLLFLSVFSHLSNAQEAQVEPDPNSDFYEEPDRFIDFPGCFADLITADVDGDGLIKKDEYLGFIQEYSKRKCIENPALTLQQRIAFNLISCGCRAEQGAPVECCLGENAQIRTAGAINPDRTAEQQNYLTSACRVTDETLPPFNCPPIDDEREEAPVPPLPILFTIPPPKQDDGGFPKEALWALIAAALLLLLCCCCACGYRRKIARELEEEEEKEDGYEPDPEQPLAASQLRSMPPGVDEENPISPVMVAGAVPLSRGLEDESEYDEDGRKRRGGGPIGDEYDEEGRKRYGAGLIPPPEHLQPGFKLRPVPPKDPEEDPDWDHPGRVIDYPKEKDDMSAQELERYVPEGGVFIAERPGKNPVEFNPQWERGQKPEEDDSDGRKHRLQSGLGSGEIWDRLDDDSTSGSVRSFENQIDWVMNSALGVLHHTDEQGLTEIDEEPLDLRLR</sequence>
<evidence type="ECO:0008006" key="5">
    <source>
        <dbReference type="Google" id="ProtNLM"/>
    </source>
</evidence>
<feature type="region of interest" description="Disordered" evidence="1">
    <location>
        <begin position="357"/>
        <end position="414"/>
    </location>
</feature>
<evidence type="ECO:0000313" key="3">
    <source>
        <dbReference type="EMBL" id="GAX27378.1"/>
    </source>
</evidence>
<dbReference type="EMBL" id="BDSP01000256">
    <property type="protein sequence ID" value="GAX27378.1"/>
    <property type="molecule type" value="Genomic_DNA"/>
</dbReference>
<dbReference type="AlphaFoldDB" id="A0A1Z5KN80"/>
<proteinExistence type="predicted"/>
<protein>
    <recommendedName>
        <fullName evidence="5">EF-hand domain-containing protein</fullName>
    </recommendedName>
</protein>
<reference evidence="3 4" key="1">
    <citation type="journal article" date="2015" name="Plant Cell">
        <title>Oil accumulation by the oleaginous diatom Fistulifera solaris as revealed by the genome and transcriptome.</title>
        <authorList>
            <person name="Tanaka T."/>
            <person name="Maeda Y."/>
            <person name="Veluchamy A."/>
            <person name="Tanaka M."/>
            <person name="Abida H."/>
            <person name="Marechal E."/>
            <person name="Bowler C."/>
            <person name="Muto M."/>
            <person name="Sunaga Y."/>
            <person name="Tanaka M."/>
            <person name="Yoshino T."/>
            <person name="Taniguchi T."/>
            <person name="Fukuda Y."/>
            <person name="Nemoto M."/>
            <person name="Matsumoto M."/>
            <person name="Wong P.S."/>
            <person name="Aburatani S."/>
            <person name="Fujibuchi W."/>
        </authorList>
    </citation>
    <scope>NUCLEOTIDE SEQUENCE [LARGE SCALE GENOMIC DNA]</scope>
    <source>
        <strain evidence="3 4">JPCC DA0580</strain>
    </source>
</reference>
<feature type="chain" id="PRO_5012690127" description="EF-hand domain-containing protein" evidence="2">
    <location>
        <begin position="21"/>
        <end position="454"/>
    </location>
</feature>
<evidence type="ECO:0000256" key="2">
    <source>
        <dbReference type="SAM" id="SignalP"/>
    </source>
</evidence>
<keyword evidence="4" id="KW-1185">Reference proteome</keyword>
<feature type="compositionally biased region" description="Basic and acidic residues" evidence="1">
    <location>
        <begin position="328"/>
        <end position="345"/>
    </location>
</feature>
<comment type="caution">
    <text evidence="3">The sequence shown here is derived from an EMBL/GenBank/DDBJ whole genome shotgun (WGS) entry which is preliminary data.</text>
</comment>
<feature type="region of interest" description="Disordered" evidence="1">
    <location>
        <begin position="217"/>
        <end position="251"/>
    </location>
</feature>